<dbReference type="AlphaFoldDB" id="G7YVV1"/>
<keyword evidence="3" id="KW-1185">Reference proteome</keyword>
<feature type="region of interest" description="Disordered" evidence="1">
    <location>
        <begin position="345"/>
        <end position="403"/>
    </location>
</feature>
<evidence type="ECO:0000313" key="3">
    <source>
        <dbReference type="Proteomes" id="UP000008909"/>
    </source>
</evidence>
<evidence type="ECO:0000313" key="2">
    <source>
        <dbReference type="EMBL" id="GAA57081.1"/>
    </source>
</evidence>
<protein>
    <submittedName>
        <fullName evidence="2">Uncharacterized protein</fullName>
    </submittedName>
</protein>
<feature type="compositionally biased region" description="Basic and acidic residues" evidence="1">
    <location>
        <begin position="394"/>
        <end position="403"/>
    </location>
</feature>
<dbReference type="Proteomes" id="UP000008909">
    <property type="component" value="Unassembled WGS sequence"/>
</dbReference>
<proteinExistence type="predicted"/>
<organism evidence="2 3">
    <name type="scientific">Clonorchis sinensis</name>
    <name type="common">Chinese liver fluke</name>
    <dbReference type="NCBI Taxonomy" id="79923"/>
    <lineage>
        <taxon>Eukaryota</taxon>
        <taxon>Metazoa</taxon>
        <taxon>Spiralia</taxon>
        <taxon>Lophotrochozoa</taxon>
        <taxon>Platyhelminthes</taxon>
        <taxon>Trematoda</taxon>
        <taxon>Digenea</taxon>
        <taxon>Opisthorchiida</taxon>
        <taxon>Opisthorchiata</taxon>
        <taxon>Opisthorchiidae</taxon>
        <taxon>Clonorchis</taxon>
    </lineage>
</organism>
<feature type="non-terminal residue" evidence="2">
    <location>
        <position position="1"/>
    </location>
</feature>
<gene>
    <name evidence="2" type="ORF">CLF_112111</name>
</gene>
<evidence type="ECO:0000256" key="1">
    <source>
        <dbReference type="SAM" id="MobiDB-lite"/>
    </source>
</evidence>
<feature type="compositionally biased region" description="Basic and acidic residues" evidence="1">
    <location>
        <begin position="354"/>
        <end position="387"/>
    </location>
</feature>
<sequence length="860" mass="97437">FADGYKQMWKFPSKSRHTVGQFVPESREALCGYLILNGNQQQAGLVFRLLEIPRQPTTGFALLGAGSSGKRSPVNLKFYLNPNWTDFDKYTHLQINLVFAGDSPETQLNLPFVRRPGAAHSVAWIHHKLEIQLGSRRISRIKGFVVRKRFSSKFIGNCSEYRVFREKSSLIVGLFAELGSWIANVLSPIEVTSTYTSAQILAELAKTGAGTDTVSDRFALLRQLHHKPQDSCHVCLVLRSFPFGTISVTETTDEKSSPSFEKKQDRRWGQSMLKNTEKLLQLYRESSTVQIPQNSMVCLEPASGLSSQGFGHEKDCLTQLIPRPKGSLLCQKYARSRNINGKVTGMLGGSTGIKPEERWHPSIDQSTRDGDDKLRGHMGIDESEHRITGQPMEPPDRTTNRDRRHPTILEGKLLDITRPVMTYQGAFSNQEKLKTISRMSYQMKHKATFAWFIRSLSAVPCRVLRIPTCTARTKCNLDSLLSFVHRAPSLASRSYSRCVYEISVCVFTLEELDTCDRFHDRGEGVVWCGTDELRLFLQKFRPTFPVDRKRFEACMRACVSKSRYAAYCRVYQSPSEKLLNRSSVHRGRMNANKGSKSRLETRKLIQVCLRDRLIRFEARRKRMAFEVPVVCGEPVIGVLSPNHSPKTVDQSAYRVAAAGSFILVRLGKYFKESLKWGDDFVTKTLIVTSEPETVFDALKTIHPTKEKDSLMKCVTDSCQKACDMIPADHHPTMGFVTFDGYNYSGVRYLDPGSPSQLQTNLVDNGKRHCKTSLVHSSSKHLVLNVMTRYSIDPPKAYQFQHRPENRPYPSEGPHQVNIVLEHAVLRLSRMNAVPSAVDVNRDYSCDRMGVVYIAVLRWTV</sequence>
<dbReference type="EMBL" id="DF144530">
    <property type="protein sequence ID" value="GAA57081.1"/>
    <property type="molecule type" value="Genomic_DNA"/>
</dbReference>
<accession>G7YVV1</accession>
<reference evidence="2" key="1">
    <citation type="journal article" date="2011" name="Genome Biol.">
        <title>The draft genome of the carcinogenic human liver fluke Clonorchis sinensis.</title>
        <authorList>
            <person name="Wang X."/>
            <person name="Chen W."/>
            <person name="Huang Y."/>
            <person name="Sun J."/>
            <person name="Men J."/>
            <person name="Liu H."/>
            <person name="Luo F."/>
            <person name="Guo L."/>
            <person name="Lv X."/>
            <person name="Deng C."/>
            <person name="Zhou C."/>
            <person name="Fan Y."/>
            <person name="Li X."/>
            <person name="Huang L."/>
            <person name="Hu Y."/>
            <person name="Liang C."/>
            <person name="Hu X."/>
            <person name="Xu J."/>
            <person name="Yu X."/>
        </authorList>
    </citation>
    <scope>NUCLEOTIDE SEQUENCE [LARGE SCALE GENOMIC DNA]</scope>
    <source>
        <strain evidence="2">Henan</strain>
    </source>
</reference>
<reference key="2">
    <citation type="submission" date="2011-10" db="EMBL/GenBank/DDBJ databases">
        <title>The genome and transcriptome sequence of Clonorchis sinensis provide insights into the carcinogenic liver fluke.</title>
        <authorList>
            <person name="Wang X."/>
            <person name="Huang Y."/>
            <person name="Chen W."/>
            <person name="Liu H."/>
            <person name="Guo L."/>
            <person name="Chen Y."/>
            <person name="Luo F."/>
            <person name="Zhou W."/>
            <person name="Sun J."/>
            <person name="Mao Q."/>
            <person name="Liang P."/>
            <person name="Zhou C."/>
            <person name="Tian Y."/>
            <person name="Men J."/>
            <person name="Lv X."/>
            <person name="Huang L."/>
            <person name="Zhou J."/>
            <person name="Hu Y."/>
            <person name="Li R."/>
            <person name="Zhang F."/>
            <person name="Lei H."/>
            <person name="Li X."/>
            <person name="Hu X."/>
            <person name="Liang C."/>
            <person name="Xu J."/>
            <person name="Wu Z."/>
            <person name="Yu X."/>
        </authorList>
    </citation>
    <scope>NUCLEOTIDE SEQUENCE</scope>
    <source>
        <strain>Henan</strain>
    </source>
</reference>
<name>G7YVV1_CLOSI</name>